<evidence type="ECO:0000256" key="1">
    <source>
        <dbReference type="SAM" id="SignalP"/>
    </source>
</evidence>
<feature type="chain" id="PRO_5020551172" evidence="1">
    <location>
        <begin position="26"/>
        <end position="196"/>
    </location>
</feature>
<protein>
    <submittedName>
        <fullName evidence="3">Uncharacterized protein DUF4377</fullName>
    </submittedName>
</protein>
<gene>
    <name evidence="3" type="ORF">EV202_11449</name>
</gene>
<feature type="domain" description="DUF4377" evidence="2">
    <location>
        <begin position="60"/>
        <end position="122"/>
    </location>
</feature>
<organism evidence="3 4">
    <name type="scientific">Prevotella heparinolytica</name>
    <dbReference type="NCBI Taxonomy" id="28113"/>
    <lineage>
        <taxon>Bacteria</taxon>
        <taxon>Pseudomonadati</taxon>
        <taxon>Bacteroidota</taxon>
        <taxon>Bacteroidia</taxon>
        <taxon>Bacteroidales</taxon>
        <taxon>Bacteroidaceae</taxon>
        <taxon>Bacteroides</taxon>
    </lineage>
</organism>
<evidence type="ECO:0000313" key="4">
    <source>
        <dbReference type="Proteomes" id="UP000295600"/>
    </source>
</evidence>
<dbReference type="Proteomes" id="UP000295600">
    <property type="component" value="Unassembled WGS sequence"/>
</dbReference>
<dbReference type="RefSeq" id="WP_131926673.1">
    <property type="nucleotide sequence ID" value="NZ_SLXB01000014.1"/>
</dbReference>
<keyword evidence="1" id="KW-0732">Signal</keyword>
<dbReference type="InterPro" id="IPR025485">
    <property type="entry name" value="DUF4377"/>
</dbReference>
<evidence type="ECO:0000259" key="2">
    <source>
        <dbReference type="Pfam" id="PF14302"/>
    </source>
</evidence>
<sequence length="196" mass="22505">MKKNKGLFGALLFLLCIFGLTSCLNEEKEEERKVTHYEEQTVIVASKKLQGVVFSCGTDFIMDVYAARKENSRQWEQLSHVSGFEYESGYEYKIRISKTGYLDYRMGDPAWTEHKLLEILSKEKKESTGLPTTFIPERYQPDSSADAPHALPYPSQEIRNQQFINFSIHSLKCLHSIRNLSIPIFLVTYLPVAGLL</sequence>
<proteinExistence type="predicted"/>
<dbReference type="PROSITE" id="PS51257">
    <property type="entry name" value="PROKAR_LIPOPROTEIN"/>
    <property type="match status" value="1"/>
</dbReference>
<comment type="caution">
    <text evidence="3">The sequence shown here is derived from an EMBL/GenBank/DDBJ whole genome shotgun (WGS) entry which is preliminary data.</text>
</comment>
<dbReference type="AlphaFoldDB" id="A0A4R2LJ70"/>
<name>A0A4R2LJ70_9BACE</name>
<evidence type="ECO:0000313" key="3">
    <source>
        <dbReference type="EMBL" id="TCO91141.1"/>
    </source>
</evidence>
<accession>A0A4R2LJ70</accession>
<dbReference type="EMBL" id="SLXB01000014">
    <property type="protein sequence ID" value="TCO91141.1"/>
    <property type="molecule type" value="Genomic_DNA"/>
</dbReference>
<feature type="signal peptide" evidence="1">
    <location>
        <begin position="1"/>
        <end position="25"/>
    </location>
</feature>
<reference evidence="3 4" key="1">
    <citation type="submission" date="2019-03" db="EMBL/GenBank/DDBJ databases">
        <title>Genomic Encyclopedia of Type Strains, Phase IV (KMG-IV): sequencing the most valuable type-strain genomes for metagenomic binning, comparative biology and taxonomic classification.</title>
        <authorList>
            <person name="Goeker M."/>
        </authorList>
    </citation>
    <scope>NUCLEOTIDE SEQUENCE [LARGE SCALE GENOMIC DNA]</scope>
    <source>
        <strain evidence="3 4">DSM 23917</strain>
    </source>
</reference>
<dbReference type="Pfam" id="PF14302">
    <property type="entry name" value="DUF4377"/>
    <property type="match status" value="1"/>
</dbReference>